<feature type="transmembrane region" description="Helical" evidence="1">
    <location>
        <begin position="49"/>
        <end position="73"/>
    </location>
</feature>
<evidence type="ECO:0000256" key="1">
    <source>
        <dbReference type="SAM" id="Phobius"/>
    </source>
</evidence>
<feature type="transmembrane region" description="Helical" evidence="1">
    <location>
        <begin position="20"/>
        <end position="43"/>
    </location>
</feature>
<name>A0A395LXP1_9BACT</name>
<dbReference type="AlphaFoldDB" id="A0A395LXP1"/>
<reference evidence="2 3" key="1">
    <citation type="journal article" date="2011" name="ISME J.">
        <title>Community ecology of hot spring cyanobacterial mats: predominant populations and their functional potential.</title>
        <authorList>
            <person name="Klatt C.G."/>
            <person name="Wood J.M."/>
            <person name="Rusch D.B."/>
            <person name="Bateson M.M."/>
            <person name="Hamamura N."/>
            <person name="Heidelberg J.F."/>
            <person name="Grossman A.R."/>
            <person name="Bhaya D."/>
            <person name="Cohan F.M."/>
            <person name="Kuhl M."/>
            <person name="Bryant D.A."/>
            <person name="Ward D.M."/>
        </authorList>
    </citation>
    <scope>NUCLEOTIDE SEQUENCE [LARGE SCALE GENOMIC DNA]</scope>
    <source>
        <strain evidence="2">OS</strain>
    </source>
</reference>
<evidence type="ECO:0000313" key="2">
    <source>
        <dbReference type="EMBL" id="RFM23337.1"/>
    </source>
</evidence>
<comment type="caution">
    <text evidence="2">The sequence shown here is derived from an EMBL/GenBank/DDBJ whole genome shotgun (WGS) entry which is preliminary data.</text>
</comment>
<gene>
    <name evidence="2" type="ORF">D0433_11780</name>
</gene>
<protein>
    <submittedName>
        <fullName evidence="2">Uncharacterized protein</fullName>
    </submittedName>
</protein>
<dbReference type="Proteomes" id="UP000266389">
    <property type="component" value="Unassembled WGS sequence"/>
</dbReference>
<evidence type="ECO:0000313" key="3">
    <source>
        <dbReference type="Proteomes" id="UP000266389"/>
    </source>
</evidence>
<organism evidence="2 3">
    <name type="scientific">Candidatus Thermochlorobacter aerophilus</name>
    <dbReference type="NCBI Taxonomy" id="1868324"/>
    <lineage>
        <taxon>Bacteria</taxon>
        <taxon>Pseudomonadati</taxon>
        <taxon>Chlorobiota</taxon>
        <taxon>Chlorobiia</taxon>
        <taxon>Chlorobiales</taxon>
        <taxon>Candidatus Thermochlorobacteriaceae</taxon>
        <taxon>Candidatus Thermochlorobacter</taxon>
    </lineage>
</organism>
<sequence length="92" mass="10745">MEKPRKDKKTYSMVRFSRMFLFLFGASLVFLFLPRIGQIHLIYHVHPMLSFFLTIAGIVICLYAFIGGEGLYYNYTVEKGEKKEQGEPQKES</sequence>
<keyword evidence="1" id="KW-0472">Membrane</keyword>
<proteinExistence type="predicted"/>
<keyword evidence="1" id="KW-1133">Transmembrane helix</keyword>
<keyword evidence="1" id="KW-0812">Transmembrane</keyword>
<dbReference type="EMBL" id="PHFL01000067">
    <property type="protein sequence ID" value="RFM23337.1"/>
    <property type="molecule type" value="Genomic_DNA"/>
</dbReference>
<accession>A0A395LXP1</accession>